<dbReference type="SUPFAM" id="SSF51735">
    <property type="entry name" value="NAD(P)-binding Rossmann-fold domains"/>
    <property type="match status" value="1"/>
</dbReference>
<feature type="transmembrane region" description="Helical" evidence="10">
    <location>
        <begin position="629"/>
        <end position="649"/>
    </location>
</feature>
<sequence length="820" mass="89072">MGETRNDIVLITGAKGRIGQELTRRLGSRYRVVGFDLPDAAGNGVIGCDVTDPDSVARAFETLAQEHGRRIASVIHLAAYFDFSGRESPLYDKVNVEGTRNLLRALQDFEVEQFVYSSTMLVHAPVRPGQLVDEDTPIEPAWAYPKSKARTEEVIREEAGDIPALFLRLAGLYDDKTAVPTLSHQIARIYARDFQSHVYAGDTSAGQAMIHQEDMLDLFERAIDRRDRLDPGIAILAGEPEVMNYAALQSRIGELIHGEAEWQTLSLPAPLAKTGARMQVKSEPVVPDAFDEGEAPFIKPFMIDMAEDHYALDISRARDLLGWAPAHRIEDGLANLVDSLKDDPAAWFRANGITPPAWLRAAEDRPEDAEALRARHERRYRAAHRDSLWAHWVNAGLGAWLITAPPLLGHQDPWLIASDVVTGVAVMIFAFLSMSWRLPAARWATAGLGVWLMAAPLLFWTDSSAAYLNGTLVGMLVAGLAVGVRPPPGVSPAAAQSGPVVPKGWSYSPSDWFQRLPVIILAVVGLLISRYLAGYQLETISGVWDPFFAGTVPGKNGTEQIITSQVSESWPVPDAGLGAMTYALEILVGVIGSAARWRTMPWLTVAFGIMIVPLGAVSIFFIVIQPIVIGTYCTLCLVAAAAMLLQIPFSVDEMVATYQFLRRRHAAGQPWLKVFFTGDTDEGATRFADEDFERGPRPIIADMLGGGMSMPWTLVASAGVGVLLMLAPLVVGWTDPMAATFHLVGALAITAAVTAMAPVARLARVLNILLGVVLIFAPLMVGSGWAVLGMSIVAGLVLIGLSVPRGVVHESYGDWDRFIR</sequence>
<dbReference type="InterPro" id="IPR001509">
    <property type="entry name" value="Epimerase_deHydtase"/>
</dbReference>
<dbReference type="GO" id="GO:0048038">
    <property type="term" value="F:quinone binding"/>
    <property type="evidence" value="ECO:0007669"/>
    <property type="project" value="UniProtKB-KW"/>
</dbReference>
<feature type="transmembrane region" description="Helical" evidence="10">
    <location>
        <begin position="414"/>
        <end position="433"/>
    </location>
</feature>
<comment type="caution">
    <text evidence="12">The sequence shown here is derived from an EMBL/GenBank/DDBJ whole genome shotgun (WGS) entry which is preliminary data.</text>
</comment>
<evidence type="ECO:0000256" key="6">
    <source>
        <dbReference type="ARBA" id="ARBA00023002"/>
    </source>
</evidence>
<dbReference type="AlphaFoldDB" id="A0A845LYX9"/>
<evidence type="ECO:0000256" key="9">
    <source>
        <dbReference type="ARBA" id="ARBA00023284"/>
    </source>
</evidence>
<evidence type="ECO:0000256" key="8">
    <source>
        <dbReference type="ARBA" id="ARBA00023157"/>
    </source>
</evidence>
<keyword evidence="4" id="KW-0874">Quinone</keyword>
<dbReference type="CDD" id="cd12919">
    <property type="entry name" value="VKOR_2"/>
    <property type="match status" value="1"/>
</dbReference>
<comment type="similarity">
    <text evidence="2">Belongs to the VKOR family.</text>
</comment>
<evidence type="ECO:0000256" key="10">
    <source>
        <dbReference type="SAM" id="Phobius"/>
    </source>
</evidence>
<dbReference type="Gene3D" id="1.20.1440.130">
    <property type="entry name" value="VKOR domain"/>
    <property type="match status" value="1"/>
</dbReference>
<feature type="transmembrane region" description="Helical" evidence="10">
    <location>
        <begin position="512"/>
        <end position="533"/>
    </location>
</feature>
<dbReference type="Proteomes" id="UP000467322">
    <property type="component" value="Unassembled WGS sequence"/>
</dbReference>
<feature type="transmembrane region" description="Helical" evidence="10">
    <location>
        <begin position="712"/>
        <end position="731"/>
    </location>
</feature>
<keyword evidence="13" id="KW-1185">Reference proteome</keyword>
<keyword evidence="6" id="KW-0560">Oxidoreductase</keyword>
<feature type="transmembrane region" description="Helical" evidence="10">
    <location>
        <begin position="737"/>
        <end position="755"/>
    </location>
</feature>
<dbReference type="InterPro" id="IPR012932">
    <property type="entry name" value="VKOR"/>
</dbReference>
<evidence type="ECO:0000256" key="3">
    <source>
        <dbReference type="ARBA" id="ARBA00022692"/>
    </source>
</evidence>
<dbReference type="GO" id="GO:0016491">
    <property type="term" value="F:oxidoreductase activity"/>
    <property type="evidence" value="ECO:0007669"/>
    <property type="project" value="UniProtKB-KW"/>
</dbReference>
<keyword evidence="7 10" id="KW-0472">Membrane</keyword>
<feature type="transmembrane region" description="Helical" evidence="10">
    <location>
        <begin position="388"/>
        <end position="408"/>
    </location>
</feature>
<dbReference type="PANTHER" id="PTHR43245">
    <property type="entry name" value="BIFUNCTIONAL POLYMYXIN RESISTANCE PROTEIN ARNA"/>
    <property type="match status" value="1"/>
</dbReference>
<protein>
    <submittedName>
        <fullName evidence="12">NAD-dependent epimerase/dehydratase family protein</fullName>
    </submittedName>
</protein>
<reference evidence="12 13" key="1">
    <citation type="submission" date="2019-12" db="EMBL/GenBank/DDBJ databases">
        <title>Maritimibacter sp. nov. sp. isolated from sea sand.</title>
        <authorList>
            <person name="Kim J."/>
            <person name="Jeong S.E."/>
            <person name="Jung H.S."/>
            <person name="Jeon C.O."/>
        </authorList>
    </citation>
    <scope>NUCLEOTIDE SEQUENCE [LARGE SCALE GENOMIC DNA]</scope>
    <source>
        <strain evidence="12 13">DP07</strain>
    </source>
</reference>
<comment type="subcellular location">
    <subcellularLocation>
        <location evidence="1">Membrane</location>
        <topology evidence="1">Multi-pass membrane protein</topology>
    </subcellularLocation>
</comment>
<dbReference type="GO" id="GO:0016020">
    <property type="term" value="C:membrane"/>
    <property type="evidence" value="ECO:0007669"/>
    <property type="project" value="UniProtKB-SubCell"/>
</dbReference>
<evidence type="ECO:0000256" key="7">
    <source>
        <dbReference type="ARBA" id="ARBA00023136"/>
    </source>
</evidence>
<dbReference type="InterPro" id="IPR050177">
    <property type="entry name" value="Lipid_A_modif_metabolic_enz"/>
</dbReference>
<proteinExistence type="inferred from homology"/>
<dbReference type="Pfam" id="PF01370">
    <property type="entry name" value="Epimerase"/>
    <property type="match status" value="1"/>
</dbReference>
<dbReference type="Gene3D" id="3.40.50.720">
    <property type="entry name" value="NAD(P)-binding Rossmann-like Domain"/>
    <property type="match status" value="1"/>
</dbReference>
<dbReference type="InterPro" id="IPR038354">
    <property type="entry name" value="VKOR_sf"/>
</dbReference>
<dbReference type="InterPro" id="IPR005530">
    <property type="entry name" value="SPW"/>
</dbReference>
<feature type="transmembrane region" description="Helical" evidence="10">
    <location>
        <begin position="762"/>
        <end position="781"/>
    </location>
</feature>
<dbReference type="SMART" id="SM00822">
    <property type="entry name" value="PKS_KR"/>
    <property type="match status" value="1"/>
</dbReference>
<evidence type="ECO:0000256" key="5">
    <source>
        <dbReference type="ARBA" id="ARBA00022989"/>
    </source>
</evidence>
<feature type="transmembrane region" description="Helical" evidence="10">
    <location>
        <begin position="602"/>
        <end position="623"/>
    </location>
</feature>
<keyword evidence="8" id="KW-1015">Disulfide bond</keyword>
<keyword evidence="5 10" id="KW-1133">Transmembrane helix</keyword>
<name>A0A845LYX9_9RHOB</name>
<evidence type="ECO:0000256" key="4">
    <source>
        <dbReference type="ARBA" id="ARBA00022719"/>
    </source>
</evidence>
<evidence type="ECO:0000256" key="1">
    <source>
        <dbReference type="ARBA" id="ARBA00004141"/>
    </source>
</evidence>
<keyword evidence="3 10" id="KW-0812">Transmembrane</keyword>
<feature type="domain" description="Ketoreductase" evidence="11">
    <location>
        <begin position="7"/>
        <end position="148"/>
    </location>
</feature>
<dbReference type="InterPro" id="IPR036291">
    <property type="entry name" value="NAD(P)-bd_dom_sf"/>
</dbReference>
<evidence type="ECO:0000259" key="11">
    <source>
        <dbReference type="SMART" id="SM00822"/>
    </source>
</evidence>
<keyword evidence="9" id="KW-0676">Redox-active center</keyword>
<dbReference type="InterPro" id="IPR057326">
    <property type="entry name" value="KR_dom"/>
</dbReference>
<dbReference type="Pfam" id="PF07884">
    <property type="entry name" value="VKOR"/>
    <property type="match status" value="1"/>
</dbReference>
<gene>
    <name evidence="12" type="ORF">GQE99_03025</name>
</gene>
<accession>A0A845LYX9</accession>
<dbReference type="RefSeq" id="WP_161350105.1">
    <property type="nucleotide sequence ID" value="NZ_WTUX01000006.1"/>
</dbReference>
<feature type="transmembrane region" description="Helical" evidence="10">
    <location>
        <begin position="440"/>
        <end position="460"/>
    </location>
</feature>
<dbReference type="EMBL" id="WTUX01000006">
    <property type="protein sequence ID" value="MZR11989.1"/>
    <property type="molecule type" value="Genomic_DNA"/>
</dbReference>
<dbReference type="Pfam" id="PF03779">
    <property type="entry name" value="SPW"/>
    <property type="match status" value="1"/>
</dbReference>
<evidence type="ECO:0000256" key="2">
    <source>
        <dbReference type="ARBA" id="ARBA00006214"/>
    </source>
</evidence>
<evidence type="ECO:0000313" key="12">
    <source>
        <dbReference type="EMBL" id="MZR11989.1"/>
    </source>
</evidence>
<feature type="transmembrane region" description="Helical" evidence="10">
    <location>
        <begin position="787"/>
        <end position="808"/>
    </location>
</feature>
<evidence type="ECO:0000313" key="13">
    <source>
        <dbReference type="Proteomes" id="UP000467322"/>
    </source>
</evidence>
<organism evidence="12 13">
    <name type="scientific">Maritimibacter harenae</name>
    <dbReference type="NCBI Taxonomy" id="2606218"/>
    <lineage>
        <taxon>Bacteria</taxon>
        <taxon>Pseudomonadati</taxon>
        <taxon>Pseudomonadota</taxon>
        <taxon>Alphaproteobacteria</taxon>
        <taxon>Rhodobacterales</taxon>
        <taxon>Roseobacteraceae</taxon>
        <taxon>Maritimibacter</taxon>
    </lineage>
</organism>